<dbReference type="AlphaFoldDB" id="Q6WIX2"/>
<proteinExistence type="evidence at transcript level"/>
<reference evidence="1" key="1">
    <citation type="journal article" date="2003" name="Plant Mol. Biol.">
        <title>Genetic mapping and molecular characterization of the self-incompatibility (S) locus in Petunia inflata.</title>
        <authorList>
            <person name="Wang Y."/>
            <person name="Wang X."/>
            <person name="McCubbin A.G."/>
            <person name="Kao T.H."/>
        </authorList>
    </citation>
    <scope>NUCLEOTIDE SEQUENCE</scope>
</reference>
<protein>
    <submittedName>
        <fullName evidence="1">S1 self-incompatibility locus-linked pollen G211 protein</fullName>
    </submittedName>
</protein>
<evidence type="ECO:0000313" key="1">
    <source>
        <dbReference type="EMBL" id="AAQ20089.1"/>
    </source>
</evidence>
<organism evidence="1">
    <name type="scientific">Petunia integrifolia subsp. inflata</name>
    <dbReference type="NCBI Taxonomy" id="212142"/>
    <lineage>
        <taxon>Eukaryota</taxon>
        <taxon>Viridiplantae</taxon>
        <taxon>Streptophyta</taxon>
        <taxon>Embryophyta</taxon>
        <taxon>Tracheophyta</taxon>
        <taxon>Spermatophyta</taxon>
        <taxon>Magnoliopsida</taxon>
        <taxon>eudicotyledons</taxon>
        <taxon>Gunneridae</taxon>
        <taxon>Pentapetalae</taxon>
        <taxon>asterids</taxon>
        <taxon>lamiids</taxon>
        <taxon>Solanales</taxon>
        <taxon>Solanaceae</taxon>
        <taxon>Petunioideae</taxon>
        <taxon>Petunia</taxon>
    </lineage>
</organism>
<dbReference type="GO" id="GO:0000175">
    <property type="term" value="F:3'-5'-RNA exonuclease activity"/>
    <property type="evidence" value="ECO:0007669"/>
    <property type="project" value="TreeGrafter"/>
</dbReference>
<name>Q6WIX2_PETIN</name>
<dbReference type="InterPro" id="IPR050180">
    <property type="entry name" value="RNR_Ribonuclease"/>
</dbReference>
<gene>
    <name evidence="1" type="primary">S1-G211</name>
</gene>
<dbReference type="PANTHER" id="PTHR23355:SF9">
    <property type="entry name" value="DIS3-LIKE EXONUCLEASE 2"/>
    <property type="match status" value="1"/>
</dbReference>
<dbReference type="GO" id="GO:0000932">
    <property type="term" value="C:P-body"/>
    <property type="evidence" value="ECO:0007669"/>
    <property type="project" value="TreeGrafter"/>
</dbReference>
<sequence length="259" mass="28743">MLAATVEAEELYLKCRKLSLQNGEGQLTCERCFTGVCLNKDAIGSPEAQEALLAAASKHKVPCAERLAGVAAHCNERKLASRHVKDATEKLYMWVLLKKKKILLSDARVLALGPRFMTLYIHKLAIERRIYYDEVEGLIVEWLDCTSTLVLSPSVNKRFNRRGSPGKCRALDEVAFIVNPCKLNQEPVVCEQRDTRNNRSLPNGDISRSCNSDVKKVEPAVFPMTLRLLSTIPVALHADGGGDGPLEIGVRLFVSSYFT</sequence>
<dbReference type="PANTHER" id="PTHR23355">
    <property type="entry name" value="RIBONUCLEASE"/>
    <property type="match status" value="1"/>
</dbReference>
<dbReference type="GO" id="GO:0006402">
    <property type="term" value="P:mRNA catabolic process"/>
    <property type="evidence" value="ECO:0007669"/>
    <property type="project" value="TreeGrafter"/>
</dbReference>
<dbReference type="EMBL" id="AY283239">
    <property type="protein sequence ID" value="AAQ20089.1"/>
    <property type="molecule type" value="mRNA"/>
</dbReference>
<accession>Q6WIX2</accession>